<dbReference type="GO" id="GO:0080120">
    <property type="term" value="P:CAAX-box protein maturation"/>
    <property type="evidence" value="ECO:0007669"/>
    <property type="project" value="UniProtKB-ARBA"/>
</dbReference>
<keyword evidence="3" id="KW-0378">Hydrolase</keyword>
<feature type="domain" description="CAAX prenyl protease 2/Lysostaphin resistance protein A-like" evidence="2">
    <location>
        <begin position="121"/>
        <end position="229"/>
    </location>
</feature>
<evidence type="ECO:0000259" key="2">
    <source>
        <dbReference type="Pfam" id="PF02517"/>
    </source>
</evidence>
<dbReference type="OrthoDB" id="3291654at2"/>
<dbReference type="InterPro" id="IPR015837">
    <property type="entry name" value="UCP026622_CAAX_protease"/>
</dbReference>
<dbReference type="Pfam" id="PF02517">
    <property type="entry name" value="Rce1-like"/>
    <property type="match status" value="1"/>
</dbReference>
<dbReference type="InterPro" id="IPR003675">
    <property type="entry name" value="Rce1/LyrA-like_dom"/>
</dbReference>
<organism evidence="3 4">
    <name type="scientific">Pedococcus cremeus</name>
    <dbReference type="NCBI Taxonomy" id="587636"/>
    <lineage>
        <taxon>Bacteria</taxon>
        <taxon>Bacillati</taxon>
        <taxon>Actinomycetota</taxon>
        <taxon>Actinomycetes</taxon>
        <taxon>Micrococcales</taxon>
        <taxon>Intrasporangiaceae</taxon>
        <taxon>Pedococcus</taxon>
    </lineage>
</organism>
<evidence type="ECO:0000313" key="4">
    <source>
        <dbReference type="Proteomes" id="UP000199019"/>
    </source>
</evidence>
<feature type="transmembrane region" description="Helical" evidence="1">
    <location>
        <begin position="77"/>
        <end position="97"/>
    </location>
</feature>
<name>A0A1H9XQF6_9MICO</name>
<dbReference type="PANTHER" id="PTHR36435:SF1">
    <property type="entry name" value="CAAX AMINO TERMINAL PROTEASE FAMILY PROTEIN"/>
    <property type="match status" value="1"/>
</dbReference>
<accession>A0A1H9XQF6</accession>
<dbReference type="PANTHER" id="PTHR36435">
    <property type="entry name" value="SLR1288 PROTEIN"/>
    <property type="match status" value="1"/>
</dbReference>
<dbReference type="PIRSF" id="PIRSF026622">
    <property type="entry name" value="Proteas_026622"/>
    <property type="match status" value="1"/>
</dbReference>
<keyword evidence="4" id="KW-1185">Reference proteome</keyword>
<dbReference type="Proteomes" id="UP000199019">
    <property type="component" value="Unassembled WGS sequence"/>
</dbReference>
<feature type="transmembrane region" description="Helical" evidence="1">
    <location>
        <begin position="186"/>
        <end position="210"/>
    </location>
</feature>
<keyword evidence="1" id="KW-1133">Transmembrane helix</keyword>
<dbReference type="AlphaFoldDB" id="A0A1H9XQF6"/>
<keyword evidence="1" id="KW-0812">Transmembrane</keyword>
<keyword evidence="3" id="KW-0645">Protease</keyword>
<sequence>MAGTAAGSRRASLDPGRCLAQAVGFLVLFALARAFGLLGPPVVSASILTLGMVLIAWRSGATVDDLGLRRDRLRSGLLYGFAAFALVLLVLVLAAAIPATRGFLHDTRAEIDGGQLAYEVGVTIVLLTAVPEELAFRGVVLGSARSLWGSRYAVLLSSGLFGLWHIEPTVKTMSGNSAVGSASSSTGGQVLLVLGAIAVTFVAGLVFCWLRLRSRSLVAPFIAHVATNGLALVVAWVMLHRR</sequence>
<feature type="transmembrane region" description="Helical" evidence="1">
    <location>
        <begin position="148"/>
        <end position="166"/>
    </location>
</feature>
<reference evidence="4" key="1">
    <citation type="submission" date="2016-10" db="EMBL/GenBank/DDBJ databases">
        <authorList>
            <person name="Varghese N."/>
            <person name="Submissions S."/>
        </authorList>
    </citation>
    <scope>NUCLEOTIDE SEQUENCE [LARGE SCALE GENOMIC DNA]</scope>
    <source>
        <strain evidence="4">CGMCC 1.6963</strain>
    </source>
</reference>
<gene>
    <name evidence="3" type="ORF">SAMN05216199_0006</name>
</gene>
<protein>
    <submittedName>
        <fullName evidence="3">Membrane protease YdiL, CAAX protease family</fullName>
    </submittedName>
</protein>
<proteinExistence type="predicted"/>
<evidence type="ECO:0000313" key="3">
    <source>
        <dbReference type="EMBL" id="SES47933.1"/>
    </source>
</evidence>
<feature type="transmembrane region" description="Helical" evidence="1">
    <location>
        <begin position="41"/>
        <end position="57"/>
    </location>
</feature>
<dbReference type="STRING" id="587636.SAMN05216199_0006"/>
<evidence type="ECO:0000256" key="1">
    <source>
        <dbReference type="SAM" id="Phobius"/>
    </source>
</evidence>
<dbReference type="GO" id="GO:0006508">
    <property type="term" value="P:proteolysis"/>
    <property type="evidence" value="ECO:0007669"/>
    <property type="project" value="UniProtKB-KW"/>
</dbReference>
<dbReference type="RefSeq" id="WP_091762316.1">
    <property type="nucleotide sequence ID" value="NZ_FOHB01000010.1"/>
</dbReference>
<feature type="transmembrane region" description="Helical" evidence="1">
    <location>
        <begin position="217"/>
        <end position="239"/>
    </location>
</feature>
<dbReference type="GO" id="GO:0004175">
    <property type="term" value="F:endopeptidase activity"/>
    <property type="evidence" value="ECO:0007669"/>
    <property type="project" value="UniProtKB-ARBA"/>
</dbReference>
<dbReference type="EMBL" id="FOHB01000010">
    <property type="protein sequence ID" value="SES47933.1"/>
    <property type="molecule type" value="Genomic_DNA"/>
</dbReference>
<dbReference type="InterPro" id="IPR052710">
    <property type="entry name" value="CAAX_protease"/>
</dbReference>
<keyword evidence="1" id="KW-0472">Membrane</keyword>